<protein>
    <submittedName>
        <fullName evidence="1">Uncharacterized protein</fullName>
    </submittedName>
</protein>
<dbReference type="AlphaFoldDB" id="A0A0S7EC34"/>
<name>A0A0S7EC34_9FLAO</name>
<accession>A0A0S7EC34</accession>
<dbReference type="RefSeq" id="WP_006257931.1">
    <property type="nucleotide sequence ID" value="NZ_BCMQ01000002.1"/>
</dbReference>
<sequence length="208" mass="24001">MIRVLLISLCSLLAVSCKSIKLDGIYTDSFITQESVIENNYFATLGEEHIFRANMTVFKHELSGLLVVKRMDENQHRVVMTSDFGNTLFDFSIYSDKYAVNYVMSDINKKLILNILAKDFQLFTAVQLPVKKLSLREDDTVFLGRYNKLETVVFWDNALGRVSRLVYGTPKKAKVSYNYVQSENDKPILSIEHYNFPMRIILTPMTDE</sequence>
<dbReference type="KEGG" id="mod:AS202_05460"/>
<dbReference type="EMBL" id="CP013690">
    <property type="protein sequence ID" value="ALU25614.1"/>
    <property type="molecule type" value="Genomic_DNA"/>
</dbReference>
<evidence type="ECO:0000313" key="1">
    <source>
        <dbReference type="EMBL" id="ALU25614.1"/>
    </source>
</evidence>
<dbReference type="Proteomes" id="UP000069030">
    <property type="component" value="Chromosome"/>
</dbReference>
<organism evidence="1 2">
    <name type="scientific">Myroides odoratimimus</name>
    <dbReference type="NCBI Taxonomy" id="76832"/>
    <lineage>
        <taxon>Bacteria</taxon>
        <taxon>Pseudomonadati</taxon>
        <taxon>Bacteroidota</taxon>
        <taxon>Flavobacteriia</taxon>
        <taxon>Flavobacteriales</taxon>
        <taxon>Flavobacteriaceae</taxon>
        <taxon>Myroides</taxon>
    </lineage>
</organism>
<proteinExistence type="predicted"/>
<reference evidence="1 2" key="1">
    <citation type="journal article" date="2016" name="J. Zhejiang Univ. Sci. B">
        <title>Antibiotic resistance mechanisms of Myroides sp.</title>
        <authorList>
            <person name="Hu S."/>
            <person name="Yuan S."/>
            <person name="Qu H."/>
            <person name="Jiang T."/>
            <person name="Zhou Y."/>
            <person name="Wang M."/>
            <person name="Ming D."/>
        </authorList>
    </citation>
    <scope>NUCLEOTIDE SEQUENCE [LARGE SCALE GENOMIC DNA]</scope>
    <source>
        <strain evidence="1 2">PR63039</strain>
    </source>
</reference>
<gene>
    <name evidence="1" type="ORF">AS202_05460</name>
</gene>
<dbReference type="PROSITE" id="PS51257">
    <property type="entry name" value="PROKAR_LIPOPROTEIN"/>
    <property type="match status" value="1"/>
</dbReference>
<evidence type="ECO:0000313" key="2">
    <source>
        <dbReference type="Proteomes" id="UP000069030"/>
    </source>
</evidence>